<evidence type="ECO:0000313" key="2">
    <source>
        <dbReference type="Proteomes" id="UP000181728"/>
    </source>
</evidence>
<dbReference type="EMBL" id="MLOK01000058">
    <property type="protein sequence ID" value="OIM20448.1"/>
    <property type="molecule type" value="Genomic_DNA"/>
</dbReference>
<name>A0A6N4A4J2_OENOE</name>
<protein>
    <submittedName>
        <fullName evidence="1">Uncharacterized protein</fullName>
    </submittedName>
</protein>
<evidence type="ECO:0000313" key="1">
    <source>
        <dbReference type="EMBL" id="OIM20448.1"/>
    </source>
</evidence>
<dbReference type="Proteomes" id="UP000181728">
    <property type="component" value="Unassembled WGS sequence"/>
</dbReference>
<comment type="caution">
    <text evidence="1">The sequence shown here is derived from an EMBL/GenBank/DDBJ whole genome shotgun (WGS) entry which is preliminary data.</text>
</comment>
<proteinExistence type="predicted"/>
<organism evidence="1 2">
    <name type="scientific">Oenococcus oeni</name>
    <name type="common">Leuconostoc oenos</name>
    <dbReference type="NCBI Taxonomy" id="1247"/>
    <lineage>
        <taxon>Bacteria</taxon>
        <taxon>Bacillati</taxon>
        <taxon>Bacillota</taxon>
        <taxon>Bacilli</taxon>
        <taxon>Lactobacillales</taxon>
        <taxon>Lactobacillaceae</taxon>
        <taxon>Oenococcus</taxon>
    </lineage>
</organism>
<dbReference type="RefSeq" id="WP_071435939.1">
    <property type="nucleotide sequence ID" value="NZ_MLNF01000131.1"/>
</dbReference>
<accession>A0A6N4A4J2</accession>
<reference evidence="1 2" key="1">
    <citation type="journal article" date="2016" name="BMC Genomics">
        <title>Consensus pan-genome assembly of the specialised wine bacterium Oenococcus oeni.</title>
        <authorList>
            <person name="Sternes P.R."/>
            <person name="Borneman A.R."/>
        </authorList>
    </citation>
    <scope>NUCLEOTIDE SEQUENCE [LARGE SCALE GENOMIC DNA]</scope>
    <source>
        <strain evidence="1 2">AWRIB661</strain>
    </source>
</reference>
<dbReference type="AlphaFoldDB" id="A0A6N4A4J2"/>
<sequence length="70" mass="7943">MTKLLTISDLSAHILSMASGFLLAIQQKIPFIEEKIFVILKIQAYVDDFKKNSNLLLFLGPFSRKLVLCD</sequence>
<gene>
    <name evidence="1" type="ORF">ATX59_09000</name>
</gene>